<accession>A0A9P5BYD3</accession>
<gene>
    <name evidence="2" type="ORF">E8E12_003987</name>
</gene>
<proteinExistence type="predicted"/>
<evidence type="ECO:0000313" key="2">
    <source>
        <dbReference type="EMBL" id="KAF3035670.1"/>
    </source>
</evidence>
<dbReference type="Proteomes" id="UP000758155">
    <property type="component" value="Unassembled WGS sequence"/>
</dbReference>
<evidence type="ECO:0000313" key="3">
    <source>
        <dbReference type="Proteomes" id="UP000758155"/>
    </source>
</evidence>
<keyword evidence="1" id="KW-1133">Transmembrane helix</keyword>
<dbReference type="OrthoDB" id="194358at2759"/>
<sequence length="112" mass="13089">MDYPVDRLGQIRHPHLLERILLAFSITPTAFFAIPTLSNPAILFYEIRNHSIISNIVDIQFDRLMSQPLSLVRPKRSTDPRDKAYGLYGIFDYIEMEDLPPVDYTEFVQQVY</sequence>
<keyword evidence="1" id="KW-0812">Transmembrane</keyword>
<protein>
    <submittedName>
        <fullName evidence="2">Uncharacterized protein</fullName>
    </submittedName>
</protein>
<dbReference type="EMBL" id="SWKV01000056">
    <property type="protein sequence ID" value="KAF3035670.1"/>
    <property type="molecule type" value="Genomic_DNA"/>
</dbReference>
<reference evidence="2" key="1">
    <citation type="submission" date="2019-04" db="EMBL/GenBank/DDBJ databases">
        <title>Sequencing of skin fungus with MAO and IRED activity.</title>
        <authorList>
            <person name="Marsaioli A.J."/>
            <person name="Bonatto J.M.C."/>
            <person name="Reis Junior O."/>
        </authorList>
    </citation>
    <scope>NUCLEOTIDE SEQUENCE</scope>
    <source>
        <strain evidence="2">28M1</strain>
    </source>
</reference>
<feature type="transmembrane region" description="Helical" evidence="1">
    <location>
        <begin position="20"/>
        <end position="45"/>
    </location>
</feature>
<comment type="caution">
    <text evidence="2">The sequence shown here is derived from an EMBL/GenBank/DDBJ whole genome shotgun (WGS) entry which is preliminary data.</text>
</comment>
<keyword evidence="3" id="KW-1185">Reference proteome</keyword>
<evidence type="ECO:0000256" key="1">
    <source>
        <dbReference type="SAM" id="Phobius"/>
    </source>
</evidence>
<dbReference type="AlphaFoldDB" id="A0A9P5BYD3"/>
<organism evidence="2 3">
    <name type="scientific">Didymella heteroderae</name>
    <dbReference type="NCBI Taxonomy" id="1769908"/>
    <lineage>
        <taxon>Eukaryota</taxon>
        <taxon>Fungi</taxon>
        <taxon>Dikarya</taxon>
        <taxon>Ascomycota</taxon>
        <taxon>Pezizomycotina</taxon>
        <taxon>Dothideomycetes</taxon>
        <taxon>Pleosporomycetidae</taxon>
        <taxon>Pleosporales</taxon>
        <taxon>Pleosporineae</taxon>
        <taxon>Didymellaceae</taxon>
        <taxon>Didymella</taxon>
    </lineage>
</organism>
<name>A0A9P5BYD3_9PLEO</name>
<keyword evidence="1" id="KW-0472">Membrane</keyword>